<keyword evidence="7" id="KW-1185">Reference proteome</keyword>
<comment type="caution">
    <text evidence="3">Lacks conserved residue(s) required for the propagation of feature annotation.</text>
</comment>
<evidence type="ECO:0000313" key="7">
    <source>
        <dbReference type="Proteomes" id="UP000694865"/>
    </source>
</evidence>
<dbReference type="InterPro" id="IPR036790">
    <property type="entry name" value="Frizzled_dom_sf"/>
</dbReference>
<feature type="signal peptide" evidence="4">
    <location>
        <begin position="1"/>
        <end position="22"/>
    </location>
</feature>
<dbReference type="InterPro" id="IPR036116">
    <property type="entry name" value="FN3_sf"/>
</dbReference>
<dbReference type="SMART" id="SM00060">
    <property type="entry name" value="FN3"/>
    <property type="match status" value="2"/>
</dbReference>
<dbReference type="Pfam" id="PF01392">
    <property type="entry name" value="Fz"/>
    <property type="match status" value="1"/>
</dbReference>
<feature type="domain" description="FZ" evidence="5">
    <location>
        <begin position="31"/>
        <end position="154"/>
    </location>
</feature>
<evidence type="ECO:0000256" key="2">
    <source>
        <dbReference type="ARBA" id="ARBA00023157"/>
    </source>
</evidence>
<dbReference type="PROSITE" id="PS50853">
    <property type="entry name" value="FN3"/>
    <property type="match status" value="2"/>
</dbReference>
<feature type="domain" description="Fibronectin type-III" evidence="6">
    <location>
        <begin position="158"/>
        <end position="247"/>
    </location>
</feature>
<feature type="disulfide bond" evidence="3">
    <location>
        <begin position="111"/>
        <end position="135"/>
    </location>
</feature>
<dbReference type="PANTHER" id="PTHR11309:SF47">
    <property type="entry name" value="FRIZZLED"/>
    <property type="match status" value="1"/>
</dbReference>
<dbReference type="PANTHER" id="PTHR11309">
    <property type="entry name" value="FRIZZLED"/>
    <property type="match status" value="1"/>
</dbReference>
<dbReference type="PROSITE" id="PS50038">
    <property type="entry name" value="FZ"/>
    <property type="match status" value="1"/>
</dbReference>
<dbReference type="InterPro" id="IPR013783">
    <property type="entry name" value="Ig-like_fold"/>
</dbReference>
<proteinExistence type="predicted"/>
<feature type="disulfide bond" evidence="3">
    <location>
        <begin position="44"/>
        <end position="90"/>
    </location>
</feature>
<dbReference type="RefSeq" id="XP_002734987.1">
    <property type="nucleotide sequence ID" value="XM_002734941.2"/>
</dbReference>
<dbReference type="Pfam" id="PF00041">
    <property type="entry name" value="fn3"/>
    <property type="match status" value="1"/>
</dbReference>
<dbReference type="Gene3D" id="2.60.40.10">
    <property type="entry name" value="Immunoglobulins"/>
    <property type="match status" value="2"/>
</dbReference>
<dbReference type="CDD" id="cd00063">
    <property type="entry name" value="FN3"/>
    <property type="match status" value="2"/>
</dbReference>
<evidence type="ECO:0000256" key="1">
    <source>
        <dbReference type="ARBA" id="ARBA00022473"/>
    </source>
</evidence>
<feature type="domain" description="Fibronectin type-III" evidence="6">
    <location>
        <begin position="252"/>
        <end position="348"/>
    </location>
</feature>
<feature type="chain" id="PRO_5046607105" evidence="4">
    <location>
        <begin position="23"/>
        <end position="557"/>
    </location>
</feature>
<evidence type="ECO:0000259" key="5">
    <source>
        <dbReference type="PROSITE" id="PS50038"/>
    </source>
</evidence>
<gene>
    <name evidence="8" type="primary">LOC100369768</name>
</gene>
<organism evidence="7 8">
    <name type="scientific">Saccoglossus kowalevskii</name>
    <name type="common">Acorn worm</name>
    <dbReference type="NCBI Taxonomy" id="10224"/>
    <lineage>
        <taxon>Eukaryota</taxon>
        <taxon>Metazoa</taxon>
        <taxon>Hemichordata</taxon>
        <taxon>Enteropneusta</taxon>
        <taxon>Harrimaniidae</taxon>
        <taxon>Saccoglossus</taxon>
    </lineage>
</organism>
<protein>
    <submittedName>
        <fullName evidence="8">Uncharacterized protein LOC100369768</fullName>
    </submittedName>
</protein>
<sequence length="557" mass="62573">MVSRNSLYATILLVVIGGTVRGDVPAESGDLAVGTCSGINVPLCVDLKYNSTRFPNILDQQSQEAAGLQVHQFYPLVKVVCSPYLKTFLCAVFVPRCVENQSTLPPCYDFCEKAKDGCEILMNRFGFQWPDYLNCDKFPRRLDNNSSVANCYDDSPDAPSHITLSALEPWGATVEVKESMSYETIQEITGYVIRIFGKNRELEFEMGNTFHMSGLFPNEKYSVQIAGKNSYGLGWFSERYHFTTPLPERSGAPTITSSDHENTDMSSTFIVSWTPPKTTQQPILKYSLRIRKVGGDWSEVVVVSPNTRTYEYKGLEEDTEYDIEIWSSDEFQDGRSSTISFTTKANENAENDVSKGKNLNSTSSEVKVVFKLPYFVSGEYTCYAEDESNSLKFKVPETGEQEGSCKKEILPRRYDISDTGHRAMFHGWADVQGQGATNDYCRFVQGKHGRLYLTCALAGTEGDNEYNYSTKDDVRFDPGHYQTWYMKDENGDGRDDYCRCVGDKPNTYVSCVEASTDGFVTNVDKEFRPSYSPSPCHDTLVNPCIGYVIHPDESATP</sequence>
<dbReference type="SMART" id="SM00063">
    <property type="entry name" value="FRI"/>
    <property type="match status" value="1"/>
</dbReference>
<dbReference type="InterPro" id="IPR003961">
    <property type="entry name" value="FN3_dom"/>
</dbReference>
<reference evidence="8" key="1">
    <citation type="submission" date="2025-08" db="UniProtKB">
        <authorList>
            <consortium name="RefSeq"/>
        </authorList>
    </citation>
    <scope>IDENTIFICATION</scope>
    <source>
        <tissue evidence="8">Testes</tissue>
    </source>
</reference>
<dbReference type="SUPFAM" id="SSF49265">
    <property type="entry name" value="Fibronectin type III"/>
    <property type="match status" value="1"/>
</dbReference>
<evidence type="ECO:0000256" key="4">
    <source>
        <dbReference type="SAM" id="SignalP"/>
    </source>
</evidence>
<keyword evidence="1" id="KW-0217">Developmental protein</keyword>
<dbReference type="Gene3D" id="1.10.2000.10">
    <property type="entry name" value="Frizzled cysteine-rich domain"/>
    <property type="match status" value="1"/>
</dbReference>
<evidence type="ECO:0000313" key="8">
    <source>
        <dbReference type="RefSeq" id="XP_002734987.1"/>
    </source>
</evidence>
<evidence type="ECO:0000259" key="6">
    <source>
        <dbReference type="PROSITE" id="PS50853"/>
    </source>
</evidence>
<accession>A0ABM0GQC1</accession>
<feature type="disulfide bond" evidence="3">
    <location>
        <begin position="36"/>
        <end position="97"/>
    </location>
</feature>
<evidence type="ECO:0000256" key="3">
    <source>
        <dbReference type="PROSITE-ProRule" id="PRU00090"/>
    </source>
</evidence>
<dbReference type="SUPFAM" id="SSF63501">
    <property type="entry name" value="Frizzled cysteine-rich domain"/>
    <property type="match status" value="1"/>
</dbReference>
<dbReference type="Proteomes" id="UP000694865">
    <property type="component" value="Unplaced"/>
</dbReference>
<dbReference type="InterPro" id="IPR020067">
    <property type="entry name" value="Frizzled_dom"/>
</dbReference>
<dbReference type="GeneID" id="100369768"/>
<dbReference type="InterPro" id="IPR015526">
    <property type="entry name" value="Frizzled/SFRP"/>
</dbReference>
<name>A0ABM0GQC1_SACKO</name>
<keyword evidence="4" id="KW-0732">Signal</keyword>
<keyword evidence="2 3" id="KW-1015">Disulfide bond</keyword>